<dbReference type="AlphaFoldDB" id="A0A5R8MCA9"/>
<dbReference type="Proteomes" id="UP000308382">
    <property type="component" value="Unassembled WGS sequence"/>
</dbReference>
<protein>
    <submittedName>
        <fullName evidence="1">Uncharacterized protein</fullName>
    </submittedName>
</protein>
<sequence length="418" mass="47449">MIIGVVILIFILLTYISVSSTEKESKTSIVLNIEDLKSMDFSRIDSVLIAPTTLYKANKLKTIMQGQQYRKVWSTPFQFPILQLDTLHGGAKILEEGGGKQTHSLKLETKDGYIFTLRSINKNPEPLVPKWAKTLGLENIIVDGISAQHPYAAIAVAKLAEKSNLLHTQPKAVFLPRQNALGTYNKDYGNKIYLLEHETDGGKNWTPFKQVKEIVDTEKLQESKMELGAMLKIDKSAFIRARLLDIVIGDWDRHSKQWGWVVIENETGHMAIPLAGDRDNAFFSIDGIIPSIISNKYILPDLQSFQEDIDYLPGLVMPIDIYFLKNTSRENFIKEADLLQNKLTDLAIEESFKAWPNSIFELDGEEIINSIKSRRDKLPQIANEFYEIIKDKDYLTEPLKGSEDLKLPSSLIRCFDCP</sequence>
<evidence type="ECO:0000313" key="2">
    <source>
        <dbReference type="Proteomes" id="UP000308382"/>
    </source>
</evidence>
<gene>
    <name evidence="1" type="ORF">FEK29_03690</name>
</gene>
<organism evidence="1 2">
    <name type="scientific">Maribacter aurantiacus</name>
    <dbReference type="NCBI Taxonomy" id="1882343"/>
    <lineage>
        <taxon>Bacteria</taxon>
        <taxon>Pseudomonadati</taxon>
        <taxon>Bacteroidota</taxon>
        <taxon>Flavobacteriia</taxon>
        <taxon>Flavobacteriales</taxon>
        <taxon>Flavobacteriaceae</taxon>
        <taxon>Maribacter</taxon>
    </lineage>
</organism>
<proteinExistence type="predicted"/>
<dbReference type="EMBL" id="VBUK01000001">
    <property type="protein sequence ID" value="TLF47204.1"/>
    <property type="molecule type" value="Genomic_DNA"/>
</dbReference>
<evidence type="ECO:0000313" key="1">
    <source>
        <dbReference type="EMBL" id="TLF47204.1"/>
    </source>
</evidence>
<reference evidence="1 2" key="1">
    <citation type="journal article" date="2017" name="Int. J. Syst. Evol. Microbiol.">
        <title>Maripseudobacter aurantiacus gen. nov., sp. nov., a novel member of the family Flavobacteriaceae isolated from a sedimentation basin.</title>
        <authorList>
            <person name="Chen C."/>
            <person name="Su Y."/>
            <person name="Tao T."/>
            <person name="Fu G."/>
            <person name="Zhang C."/>
            <person name="Sun C."/>
            <person name="Zhang X."/>
            <person name="Wu M."/>
        </authorList>
    </citation>
    <scope>NUCLEOTIDE SEQUENCE [LARGE SCALE GENOMIC DNA]</scope>
    <source>
        <strain evidence="2">CDA4</strain>
    </source>
</reference>
<comment type="caution">
    <text evidence="1">The sequence shown here is derived from an EMBL/GenBank/DDBJ whole genome shotgun (WGS) entry which is preliminary data.</text>
</comment>
<dbReference type="OrthoDB" id="333971at2"/>
<keyword evidence="2" id="KW-1185">Reference proteome</keyword>
<name>A0A5R8MCA9_9FLAO</name>
<accession>A0A5R8MCA9</accession>